<keyword evidence="3" id="KW-1185">Reference proteome</keyword>
<dbReference type="Proteomes" id="UP000053424">
    <property type="component" value="Unassembled WGS sequence"/>
</dbReference>
<dbReference type="AlphaFoldDB" id="A0A0C3C2A3"/>
<dbReference type="HOGENOM" id="CLU_2688107_0_0_1"/>
<proteinExistence type="predicted"/>
<reference evidence="3" key="2">
    <citation type="submission" date="2015-01" db="EMBL/GenBank/DDBJ databases">
        <title>Evolutionary Origins and Diversification of the Mycorrhizal Mutualists.</title>
        <authorList>
            <consortium name="DOE Joint Genome Institute"/>
            <consortium name="Mycorrhizal Genomics Consortium"/>
            <person name="Kohler A."/>
            <person name="Kuo A."/>
            <person name="Nagy L.G."/>
            <person name="Floudas D."/>
            <person name="Copeland A."/>
            <person name="Barry K.W."/>
            <person name="Cichocki N."/>
            <person name="Veneault-Fourrey C."/>
            <person name="LaButti K."/>
            <person name="Lindquist E.A."/>
            <person name="Lipzen A."/>
            <person name="Lundell T."/>
            <person name="Morin E."/>
            <person name="Murat C."/>
            <person name="Riley R."/>
            <person name="Ohm R."/>
            <person name="Sun H."/>
            <person name="Tunlid A."/>
            <person name="Henrissat B."/>
            <person name="Grigoriev I.V."/>
            <person name="Hibbett D.S."/>
            <person name="Martin F."/>
        </authorList>
    </citation>
    <scope>NUCLEOTIDE SEQUENCE [LARGE SCALE GENOMIC DNA]</scope>
    <source>
        <strain evidence="3">h7</strain>
    </source>
</reference>
<organism evidence="2 3">
    <name type="scientific">Hebeloma cylindrosporum</name>
    <dbReference type="NCBI Taxonomy" id="76867"/>
    <lineage>
        <taxon>Eukaryota</taxon>
        <taxon>Fungi</taxon>
        <taxon>Dikarya</taxon>
        <taxon>Basidiomycota</taxon>
        <taxon>Agaricomycotina</taxon>
        <taxon>Agaricomycetes</taxon>
        <taxon>Agaricomycetidae</taxon>
        <taxon>Agaricales</taxon>
        <taxon>Agaricineae</taxon>
        <taxon>Hymenogastraceae</taxon>
        <taxon>Hebeloma</taxon>
    </lineage>
</organism>
<dbReference type="EMBL" id="KN831776">
    <property type="protein sequence ID" value="KIM43070.1"/>
    <property type="molecule type" value="Genomic_DNA"/>
</dbReference>
<evidence type="ECO:0000256" key="1">
    <source>
        <dbReference type="SAM" id="MobiDB-lite"/>
    </source>
</evidence>
<feature type="region of interest" description="Disordered" evidence="1">
    <location>
        <begin position="43"/>
        <end position="74"/>
    </location>
</feature>
<protein>
    <submittedName>
        <fullName evidence="2">Uncharacterized protein</fullName>
    </submittedName>
</protein>
<sequence length="74" mass="8279">MTCERTAPNPKEATLGKFLAAAKVGVVLPVWLKEVGNWAYQEESRNYSQPKGKRSGEPKPARLKTIQIRIKSKP</sequence>
<name>A0A0C3C2A3_HEBCY</name>
<accession>A0A0C3C2A3</accession>
<gene>
    <name evidence="2" type="ORF">M413DRAFT_443884</name>
</gene>
<evidence type="ECO:0000313" key="2">
    <source>
        <dbReference type="EMBL" id="KIM43070.1"/>
    </source>
</evidence>
<evidence type="ECO:0000313" key="3">
    <source>
        <dbReference type="Proteomes" id="UP000053424"/>
    </source>
</evidence>
<reference evidence="2 3" key="1">
    <citation type="submission" date="2014-04" db="EMBL/GenBank/DDBJ databases">
        <authorList>
            <consortium name="DOE Joint Genome Institute"/>
            <person name="Kuo A."/>
            <person name="Gay G."/>
            <person name="Dore J."/>
            <person name="Kohler A."/>
            <person name="Nagy L.G."/>
            <person name="Floudas D."/>
            <person name="Copeland A."/>
            <person name="Barry K.W."/>
            <person name="Cichocki N."/>
            <person name="Veneault-Fourrey C."/>
            <person name="LaButti K."/>
            <person name="Lindquist E.A."/>
            <person name="Lipzen A."/>
            <person name="Lundell T."/>
            <person name="Morin E."/>
            <person name="Murat C."/>
            <person name="Sun H."/>
            <person name="Tunlid A."/>
            <person name="Henrissat B."/>
            <person name="Grigoriev I.V."/>
            <person name="Hibbett D.S."/>
            <person name="Martin F."/>
            <person name="Nordberg H.P."/>
            <person name="Cantor M.N."/>
            <person name="Hua S.X."/>
        </authorList>
    </citation>
    <scope>NUCLEOTIDE SEQUENCE [LARGE SCALE GENOMIC DNA]</scope>
    <source>
        <strain evidence="3">h7</strain>
    </source>
</reference>